<name>A0A8J5JCM6_HOMAM</name>
<gene>
    <name evidence="2" type="ORF">Hamer_G017590</name>
</gene>
<feature type="region of interest" description="Disordered" evidence="1">
    <location>
        <begin position="22"/>
        <end position="53"/>
    </location>
</feature>
<evidence type="ECO:0000313" key="3">
    <source>
        <dbReference type="Proteomes" id="UP000747542"/>
    </source>
</evidence>
<protein>
    <submittedName>
        <fullName evidence="2">Uncharacterized protein</fullName>
    </submittedName>
</protein>
<dbReference type="EMBL" id="JAHLQT010044465">
    <property type="protein sequence ID" value="KAG7154383.1"/>
    <property type="molecule type" value="Genomic_DNA"/>
</dbReference>
<evidence type="ECO:0000256" key="1">
    <source>
        <dbReference type="SAM" id="MobiDB-lite"/>
    </source>
</evidence>
<comment type="caution">
    <text evidence="2">The sequence shown here is derived from an EMBL/GenBank/DDBJ whole genome shotgun (WGS) entry which is preliminary data.</text>
</comment>
<evidence type="ECO:0000313" key="2">
    <source>
        <dbReference type="EMBL" id="KAG7154383.1"/>
    </source>
</evidence>
<accession>A0A8J5JCM6</accession>
<feature type="region of interest" description="Disordered" evidence="1">
    <location>
        <begin position="313"/>
        <end position="397"/>
    </location>
</feature>
<organism evidence="2 3">
    <name type="scientific">Homarus americanus</name>
    <name type="common">American lobster</name>
    <dbReference type="NCBI Taxonomy" id="6706"/>
    <lineage>
        <taxon>Eukaryota</taxon>
        <taxon>Metazoa</taxon>
        <taxon>Ecdysozoa</taxon>
        <taxon>Arthropoda</taxon>
        <taxon>Crustacea</taxon>
        <taxon>Multicrustacea</taxon>
        <taxon>Malacostraca</taxon>
        <taxon>Eumalacostraca</taxon>
        <taxon>Eucarida</taxon>
        <taxon>Decapoda</taxon>
        <taxon>Pleocyemata</taxon>
        <taxon>Astacidea</taxon>
        <taxon>Nephropoidea</taxon>
        <taxon>Nephropidae</taxon>
        <taxon>Homarus</taxon>
    </lineage>
</organism>
<feature type="compositionally biased region" description="Basic and acidic residues" evidence="1">
    <location>
        <begin position="44"/>
        <end position="53"/>
    </location>
</feature>
<keyword evidence="3" id="KW-1185">Reference proteome</keyword>
<proteinExistence type="predicted"/>
<sequence>MNPQVMISWEEMTMEELVRHRDTGGTAGGHVKIGKRNSMPPENELMKGSERQLSEAELRVRRSLQRLDVPEWMKNAQPQQQGFLLRRRDYGSSTTSGGGGGWSAYSSKTASMTSLGSSRAHTPNTPTKVVIPTRVTTRGMTGLGGVTSPASNCSISPSPSDRSGSLFQYPISRWSTSRLNSGTTTPTGSVTSTKSTATYTRQPYLGWRSQTSLASLAGSQSSLTNTGSYLTAADRLALGITAYSHRFVKSPVNAQDKENSSAEANVATPKPENEEQNDEGSTNGNIKLQVPTDVADVHSSIKEVTSAIVHYCNESTPSPRASPRGSPRPEGRAPSPRRLVWVESSFVGSRPITSPETPTSSSHAITPTSQLNGHDMPESGEATPRPPQPPGEYLLAW</sequence>
<feature type="compositionally biased region" description="Low complexity" evidence="1">
    <location>
        <begin position="148"/>
        <end position="165"/>
    </location>
</feature>
<feature type="region of interest" description="Disordered" evidence="1">
    <location>
        <begin position="251"/>
        <end position="291"/>
    </location>
</feature>
<feature type="compositionally biased region" description="Low complexity" evidence="1">
    <location>
        <begin position="349"/>
        <end position="362"/>
    </location>
</feature>
<feature type="region of interest" description="Disordered" evidence="1">
    <location>
        <begin position="142"/>
        <end position="166"/>
    </location>
</feature>
<dbReference type="AlphaFoldDB" id="A0A8J5JCM6"/>
<dbReference type="Proteomes" id="UP000747542">
    <property type="component" value="Unassembled WGS sequence"/>
</dbReference>
<reference evidence="2" key="1">
    <citation type="journal article" date="2021" name="Sci. Adv.">
        <title>The American lobster genome reveals insights on longevity, neural, and immune adaptations.</title>
        <authorList>
            <person name="Polinski J.M."/>
            <person name="Zimin A.V."/>
            <person name="Clark K.F."/>
            <person name="Kohn A.B."/>
            <person name="Sadowski N."/>
            <person name="Timp W."/>
            <person name="Ptitsyn A."/>
            <person name="Khanna P."/>
            <person name="Romanova D.Y."/>
            <person name="Williams P."/>
            <person name="Greenwood S.J."/>
            <person name="Moroz L.L."/>
            <person name="Walt D.R."/>
            <person name="Bodnar A.G."/>
        </authorList>
    </citation>
    <scope>NUCLEOTIDE SEQUENCE</scope>
    <source>
        <strain evidence="2">GMGI-L3</strain>
    </source>
</reference>
<feature type="compositionally biased region" description="Polar residues" evidence="1">
    <location>
        <begin position="363"/>
        <end position="372"/>
    </location>
</feature>